<feature type="region of interest" description="Disordered" evidence="1">
    <location>
        <begin position="1"/>
        <end position="26"/>
    </location>
</feature>
<evidence type="ECO:0000256" key="1">
    <source>
        <dbReference type="SAM" id="MobiDB-lite"/>
    </source>
</evidence>
<dbReference type="AlphaFoldDB" id="A0A7S1MAU0"/>
<evidence type="ECO:0000313" key="2">
    <source>
        <dbReference type="EMBL" id="CAD9124373.1"/>
    </source>
</evidence>
<dbReference type="InterPro" id="IPR006311">
    <property type="entry name" value="TAT_signal"/>
</dbReference>
<proteinExistence type="predicted"/>
<dbReference type="EMBL" id="HBGE01031322">
    <property type="protein sequence ID" value="CAD9124373.1"/>
    <property type="molecule type" value="Transcribed_RNA"/>
</dbReference>
<reference evidence="2" key="1">
    <citation type="submission" date="2021-01" db="EMBL/GenBank/DDBJ databases">
        <authorList>
            <person name="Corre E."/>
            <person name="Pelletier E."/>
            <person name="Niang G."/>
            <person name="Scheremetjew M."/>
            <person name="Finn R."/>
            <person name="Kale V."/>
            <person name="Holt S."/>
            <person name="Cochrane G."/>
            <person name="Meng A."/>
            <person name="Brown T."/>
            <person name="Cohen L."/>
        </authorList>
    </citation>
    <scope>NUCLEOTIDE SEQUENCE</scope>
    <source>
        <strain evidence="2">OF101</strain>
    </source>
</reference>
<name>A0A7S1MAU0_ALECA</name>
<organism evidence="2">
    <name type="scientific">Alexandrium catenella</name>
    <name type="common">Red tide dinoflagellate</name>
    <name type="synonym">Gonyaulax catenella</name>
    <dbReference type="NCBI Taxonomy" id="2925"/>
    <lineage>
        <taxon>Eukaryota</taxon>
        <taxon>Sar</taxon>
        <taxon>Alveolata</taxon>
        <taxon>Dinophyceae</taxon>
        <taxon>Gonyaulacales</taxon>
        <taxon>Pyrocystaceae</taxon>
        <taxon>Alexandrium</taxon>
    </lineage>
</organism>
<sequence>MAWSFGTPSPLRRSRGREPQGCRSQRRASAAARDVLVLAALASAAFGVLGGRAFTAPGSPPLAAAHDASRRQVLQLAGAAAGLAASPALQARAEEQFLLPRDYFDETMLVVQQAKDTLFSQKNAEGQVGRKRSNVASRMSNRDQDKYKQTVTVYSERFLSPEYTSKYGAKLTENTAFVAVNKALATVDELNFDISDQSRFYGVIKVLSDLLVLLANAPVEPYTR</sequence>
<gene>
    <name evidence="2" type="ORF">ACAT0790_LOCUS18921</name>
</gene>
<protein>
    <submittedName>
        <fullName evidence="2">Uncharacterized protein</fullName>
    </submittedName>
</protein>
<dbReference type="PROSITE" id="PS51318">
    <property type="entry name" value="TAT"/>
    <property type="match status" value="1"/>
</dbReference>
<accession>A0A7S1MAU0</accession>